<keyword evidence="1" id="KW-0472">Membrane</keyword>
<proteinExistence type="predicted"/>
<dbReference type="RefSeq" id="WP_186894325.1">
    <property type="nucleotide sequence ID" value="NZ_WJBE01000007.1"/>
</dbReference>
<feature type="transmembrane region" description="Helical" evidence="1">
    <location>
        <begin position="28"/>
        <end position="49"/>
    </location>
</feature>
<protein>
    <submittedName>
        <fullName evidence="2">Uncharacterized protein</fullName>
    </submittedName>
</protein>
<evidence type="ECO:0000313" key="2">
    <source>
        <dbReference type="EMBL" id="MBC3899948.1"/>
    </source>
</evidence>
<organism evidence="2 3">
    <name type="scientific">Acetobacterium malicum</name>
    <dbReference type="NCBI Taxonomy" id="52692"/>
    <lineage>
        <taxon>Bacteria</taxon>
        <taxon>Bacillati</taxon>
        <taxon>Bacillota</taxon>
        <taxon>Clostridia</taxon>
        <taxon>Eubacteriales</taxon>
        <taxon>Eubacteriaceae</taxon>
        <taxon>Acetobacterium</taxon>
    </lineage>
</organism>
<keyword evidence="1" id="KW-1133">Transmembrane helix</keyword>
<gene>
    <name evidence="2" type="ORF">GH811_09995</name>
</gene>
<reference evidence="2 3" key="1">
    <citation type="journal article" date="2020" name="mSystems">
        <title>Defining Genomic and Predicted Metabolic Features of the Acetobacterium Genus.</title>
        <authorList>
            <person name="Ross D.E."/>
            <person name="Marshall C.W."/>
            <person name="Gulliver D."/>
            <person name="May H.D."/>
            <person name="Norman R.S."/>
        </authorList>
    </citation>
    <scope>NUCLEOTIDE SEQUENCE [LARGE SCALE GENOMIC DNA]</scope>
    <source>
        <strain evidence="2 3">DSM 4132</strain>
    </source>
</reference>
<name>A0ABR6YXM3_9FIRM</name>
<comment type="caution">
    <text evidence="2">The sequence shown here is derived from an EMBL/GenBank/DDBJ whole genome shotgun (WGS) entry which is preliminary data.</text>
</comment>
<keyword evidence="1" id="KW-0812">Transmembrane</keyword>
<dbReference type="Proteomes" id="UP000622405">
    <property type="component" value="Unassembled WGS sequence"/>
</dbReference>
<evidence type="ECO:0000313" key="3">
    <source>
        <dbReference type="Proteomes" id="UP000622405"/>
    </source>
</evidence>
<evidence type="ECO:0000256" key="1">
    <source>
        <dbReference type="SAM" id="Phobius"/>
    </source>
</evidence>
<sequence>MLEDKLDMMEENEVTDSAGKKPFYYSKWWLVVWSLLIWPIGLIMLWGYFANMHKTEMPRTRLIKDNLEDL</sequence>
<accession>A0ABR6YXM3</accession>
<keyword evidence="3" id="KW-1185">Reference proteome</keyword>
<dbReference type="EMBL" id="WJBE01000007">
    <property type="protein sequence ID" value="MBC3899948.1"/>
    <property type="molecule type" value="Genomic_DNA"/>
</dbReference>